<keyword evidence="21" id="KW-1185">Reference proteome</keyword>
<evidence type="ECO:0000256" key="13">
    <source>
        <dbReference type="ARBA" id="ARBA00023157"/>
    </source>
</evidence>
<dbReference type="InterPro" id="IPR041813">
    <property type="entry name" value="A2M_TED"/>
</dbReference>
<dbReference type="InterPro" id="IPR008930">
    <property type="entry name" value="Terpenoid_cyclase/PrenylTrfase"/>
</dbReference>
<keyword evidence="5" id="KW-0964">Secreted</keyword>
<dbReference type="PANTHER" id="PTHR11412:SF185">
    <property type="entry name" value="ALPHA-2-MACROGLOBULIN-LIKE PROTEIN 1"/>
    <property type="match status" value="1"/>
</dbReference>
<feature type="compositionally biased region" description="Low complexity" evidence="17">
    <location>
        <begin position="1785"/>
        <end position="1797"/>
    </location>
</feature>
<evidence type="ECO:0000256" key="2">
    <source>
        <dbReference type="ARBA" id="ARBA00004613"/>
    </source>
</evidence>
<evidence type="ECO:0000256" key="9">
    <source>
        <dbReference type="ARBA" id="ARBA00022771"/>
    </source>
</evidence>
<dbReference type="GO" id="GO:0008270">
    <property type="term" value="F:zinc ion binding"/>
    <property type="evidence" value="ECO:0007669"/>
    <property type="project" value="UniProtKB-KW"/>
</dbReference>
<evidence type="ECO:0000256" key="15">
    <source>
        <dbReference type="ARBA" id="ARBA00023242"/>
    </source>
</evidence>
<feature type="compositionally biased region" description="Low complexity" evidence="17">
    <location>
        <begin position="1505"/>
        <end position="1521"/>
    </location>
</feature>
<comment type="similarity">
    <text evidence="3">Belongs to the protease inhibitor I39 (alpha-2-macroglobulin) family.</text>
</comment>
<feature type="compositionally biased region" description="Low complexity" evidence="17">
    <location>
        <begin position="2064"/>
        <end position="2081"/>
    </location>
</feature>
<dbReference type="CDD" id="cd02897">
    <property type="entry name" value="A2M_2"/>
    <property type="match status" value="1"/>
</dbReference>
<dbReference type="Gene3D" id="1.50.10.20">
    <property type="match status" value="1"/>
</dbReference>
<feature type="compositionally biased region" description="Low complexity" evidence="17">
    <location>
        <begin position="1934"/>
        <end position="1979"/>
    </location>
</feature>
<keyword evidence="13" id="KW-1015">Disulfide bond</keyword>
<keyword evidence="7" id="KW-0479">Metal-binding</keyword>
<evidence type="ECO:0000256" key="4">
    <source>
        <dbReference type="ARBA" id="ARBA00022473"/>
    </source>
</evidence>
<keyword evidence="9 16" id="KW-0863">Zinc-finger</keyword>
<dbReference type="InterPro" id="IPR009048">
    <property type="entry name" value="A-macroglobulin_rcpt-bd"/>
</dbReference>
<dbReference type="SUPFAM" id="SSF81296">
    <property type="entry name" value="E set domains"/>
    <property type="match status" value="1"/>
</dbReference>
<dbReference type="Pfam" id="PF01835">
    <property type="entry name" value="MG2"/>
    <property type="match status" value="1"/>
</dbReference>
<dbReference type="FunFam" id="1.10.150.50:FF:000011">
    <property type="entry name" value="Polyhomeotic-like protein 2 isoform 1"/>
    <property type="match status" value="1"/>
</dbReference>
<dbReference type="Gene3D" id="1.10.150.50">
    <property type="entry name" value="Transcription Factor, Ets-1"/>
    <property type="match status" value="1"/>
</dbReference>
<dbReference type="GO" id="GO:0005634">
    <property type="term" value="C:nucleus"/>
    <property type="evidence" value="ECO:0007669"/>
    <property type="project" value="UniProtKB-SubCell"/>
</dbReference>
<dbReference type="InterPro" id="IPR011625">
    <property type="entry name" value="A2M_N_BRD"/>
</dbReference>
<evidence type="ECO:0000313" key="21">
    <source>
        <dbReference type="Proteomes" id="UP000796761"/>
    </source>
</evidence>
<evidence type="ECO:0000256" key="16">
    <source>
        <dbReference type="PROSITE-ProRule" id="PRU00367"/>
    </source>
</evidence>
<evidence type="ECO:0000256" key="8">
    <source>
        <dbReference type="ARBA" id="ARBA00022729"/>
    </source>
</evidence>
<comment type="caution">
    <text evidence="20">The sequence shown here is derived from an EMBL/GenBank/DDBJ whole genome shotgun (WGS) entry which is preliminary data.</text>
</comment>
<sequence length="2494" mass="272364">MLRKSLEEMGGGVSVESPYGWGNLAEDGIQLGHIHYMVVFPAVIQQSHKERLYIHFSSLTEAVHLAVTLQTKTQNHTLVEQDVEKPGTFQSITFQVPDLMLIPKKTDDSKTQSEEVAFLHVLIHSGDNVLLEGHKKILVKPQKNVILIETDKGLYKPGETVKFRIVNLDENLKVIKNEDPEYNRIAEWLNVKSDHGIVDLSFPLASEASLGKYTISVQQDMAQKTFSVEEYVLKKFEIKIEHPPHITTADEEFQLNVCGKYTYGKPVQGKVEIAVMTFSQAVDENFTSSEMQNLSHWTNKDGCSTFTIKTASLEINEADSHIIAAGKIVENGTGAHSAETALIPVATITKSVEFINLHPFYKRGIPYTGKMSCHSAESPLRNETVYLIVDVNDEETQLSFLTDEKGEAHFTLDTTSWNSTMVSLRGTYNPPSDNSPFPGESEREDSFHWLKPFYSESDSFLEIKAKDDVMSCDQEQEVQVDYILSQNKLSSEEDHIHFYYLVIAKGEILFSREKKVRITQHENLQGSFSLTLPVGNDFLPDIKLLVYAVFSDGEVVADVEQFEVEKCFRHKVALEFSHKEEVPGSKVRLNLKAAPGSLCSVRAVDKSVLLKTNQTLTADGLYEEIFKDSFTVGGRGLPYRLEDFEAYPCLPQQPSPRKKAQMGAPWYQSEADVYSLFKKLRMKIFTNTRIKKPVSCVLPDFERKIYLIKEPITAIPAGSKPHSDDKEKPKPRTLFPETWIWDLVSVGGDGQASLQLAVPDTITEWNANTFCVADTGFGFSPLTPLRVFQPFFVDVSLPYSVIQGETFKLKATVFNYLKDCIQVHTTLTEIPELKVDACPSCQFSSCLCTNEAKTFVWNVTATRLGRVNVTVSSVAEESHSLCGNRIAVTPLQGGRDTVIKSLLVKPGGVLQEKTQNAFLCPADNTISEEFSLTLPAEVLEGSARVTFSVIGDIMGPALQNLDRLLSMPFGCGEQNMVQFAPNIFILQYLNKTKQLNPEIEDKALRFLTTGYQRQLLYKHDDGSYSAFGKGDEQGNTWLTAFVARSFGQASSHIYIDKDHVHSALRWLQEHQLPSGCFQSVGKLFNNDLKGGVDDTISLTAYIAAALVELHLERNDTMLDNALHCLKKVKLDETNLYVKALMAYVFTLSKDMEMRKQVLDMVEKETAQLLTSQSAHEKSSSTIETVAYILLAHVSKPDLLPNEASVSKLVRWLSAQRNAFGGFASTQDTVVSLQALAQYAALIPQEIRDVKVAVKGMGASPLEFHVHKNNKLVLHQASLLADTGTYTVEATGSGCVYVQTTLYYNIPPPKTEVVFVLDVETVPKECDGVRKEFDIHVSVRYVGDRGTSNMALLEVEMLSGFIPVQSSVKELEKVPLVKKTEIKPDKITIYLEELGESSLKLNISVEQDVEVQNLKAATVHVYDYYKPGDRMAREYASPCSSGNTFQSKKGTFVMCKQRSHCSLSCHYMHTHFLVHLPSKGDNIKNPSGVHLSLSSWDPVAMETESEQNSNSTSGSSSSGGSTRPQISQMSLYERQAVQALQALQRQPNAAQYFHQFMLQQQFNSAQLHSLAAVQQATIAASRQANSPNTSTSQQTTTTQASINLATTSAAQLISRSQSVSSPSATTLTQSVLLGNTTSPPLNQSQAQMYLRPQLGNLLQVNRTLGRNVPLASQLILMPNGAVAAVQQEVPPTQSPGVHADTDQVQNLAVRSQQTSATNAQLQGSAQKTALPGSSQASGLPQAATTGQAVAVAQASSGGAGQSLNLSQGAAGSNGVSGGVVATGGSQPSMGLSQSASAGAAGGCQRKGTGVVQPLPVAAAQAVTVSQGSQTETENAAAKKGDTDSGGQQTVGMNLTRTATPAPSQTLISSATYTQIQPHSLIQQQQQIHLQKQVVIQQQIAIHHQQQFQHRQSQLLHTATHLQLAQQQQQQQAASLTQQQQQAQPPQQQAPPQNQQQAQTLVVQPMLQSQPQHLQLQQDSPCQPATKSPVPIQSKSLVTPIKPPQLGPAKMSATQQPPPHIPVQVVGTRQQGSGQAQALGLAQIAAAVPTSRGMPAVVQPVSQTHAASPSSSSAPASSQDAPPLTTGVNLAQVQGTAHMVKSPASSPVVAQMPAAFYMQSVQLPSKSQTLAVKRKAESEEEKEEPPSVTALLPARSSPVTDSPKNVEEKSGLGDNSDAAAIATPNATSSEGASATPTSASTPNLALVSRQMGDSKPPQAIVKPQILTHIIEGFVIQEGAEPFPVSCSQLLKESEKPLQGEALSGQNENLSSNSLGEDSASMELDKKANLLKCEYCGKYAPATQFRGSKRFCSMTCAKRYNVSCSHQFRMQRKKMKEFQEANYARVRRRGSRRSSSEIARTKIQGKRHRGQEDSSRGSDNSSYDEALSPTSPGPLSVRASHGERDLANSNMAPSTPDLHGINPVFLSSNPSRWSVEEVYEFIASLQGCQEIAEEFRSQEIDGQALLLLKEEHLMSAMNIKLGPALKICAKINVLKET</sequence>
<dbReference type="Pfam" id="PF00536">
    <property type="entry name" value="SAM_1"/>
    <property type="match status" value="1"/>
</dbReference>
<evidence type="ECO:0000259" key="19">
    <source>
        <dbReference type="PROSITE" id="PS51024"/>
    </source>
</evidence>
<dbReference type="SMART" id="SM00454">
    <property type="entry name" value="SAM"/>
    <property type="match status" value="1"/>
</dbReference>
<feature type="compositionally biased region" description="Polar residues" evidence="17">
    <location>
        <begin position="2261"/>
        <end position="2273"/>
    </location>
</feature>
<dbReference type="Pfam" id="PF21319">
    <property type="entry name" value="zf-FCS_1"/>
    <property type="match status" value="1"/>
</dbReference>
<feature type="compositionally biased region" description="Polar residues" evidence="17">
    <location>
        <begin position="1709"/>
        <end position="1737"/>
    </location>
</feature>
<dbReference type="Gene3D" id="2.60.40.10">
    <property type="entry name" value="Immunoglobulins"/>
    <property type="match status" value="2"/>
</dbReference>
<evidence type="ECO:0000256" key="7">
    <source>
        <dbReference type="ARBA" id="ARBA00022723"/>
    </source>
</evidence>
<dbReference type="Gene3D" id="3.30.60.160">
    <property type="match status" value="1"/>
</dbReference>
<dbReference type="InterPro" id="IPR047565">
    <property type="entry name" value="Alpha-macroglob_thiol-ester_cl"/>
</dbReference>
<accession>A0A8K1GIZ7</accession>
<evidence type="ECO:0000256" key="14">
    <source>
        <dbReference type="ARBA" id="ARBA00023180"/>
    </source>
</evidence>
<feature type="region of interest" description="Disordered" evidence="17">
    <location>
        <begin position="2129"/>
        <end position="2177"/>
    </location>
</feature>
<keyword evidence="6" id="KW-0646">Protease inhibitor</keyword>
<dbReference type="InterPro" id="IPR014756">
    <property type="entry name" value="Ig_E-set"/>
</dbReference>
<evidence type="ECO:0000256" key="12">
    <source>
        <dbReference type="ARBA" id="ARBA00023125"/>
    </source>
</evidence>
<dbReference type="CDD" id="cd09577">
    <property type="entry name" value="SAM_Ph1_2_3"/>
    <property type="match status" value="1"/>
</dbReference>
<evidence type="ECO:0000256" key="5">
    <source>
        <dbReference type="ARBA" id="ARBA00022525"/>
    </source>
</evidence>
<evidence type="ECO:0000256" key="17">
    <source>
        <dbReference type="SAM" id="MobiDB-lite"/>
    </source>
</evidence>
<dbReference type="Gene3D" id="2.60.40.1940">
    <property type="match status" value="1"/>
</dbReference>
<keyword evidence="12" id="KW-0238">DNA-binding</keyword>
<dbReference type="Pfam" id="PF17789">
    <property type="entry name" value="MG4"/>
    <property type="match status" value="1"/>
</dbReference>
<dbReference type="GO" id="GO:0003677">
    <property type="term" value="F:DNA binding"/>
    <property type="evidence" value="ECO:0007669"/>
    <property type="project" value="UniProtKB-KW"/>
</dbReference>
<dbReference type="Gene3D" id="2.60.120.1540">
    <property type="match status" value="1"/>
</dbReference>
<dbReference type="SUPFAM" id="SSF48239">
    <property type="entry name" value="Terpenoid cyclases/Protein prenyltransferases"/>
    <property type="match status" value="1"/>
</dbReference>
<dbReference type="InterPro" id="IPR013783">
    <property type="entry name" value="Ig-like_fold"/>
</dbReference>
<organism evidence="20 21">
    <name type="scientific">Zosterops borbonicus</name>
    <dbReference type="NCBI Taxonomy" id="364589"/>
    <lineage>
        <taxon>Eukaryota</taxon>
        <taxon>Metazoa</taxon>
        <taxon>Chordata</taxon>
        <taxon>Craniata</taxon>
        <taxon>Vertebrata</taxon>
        <taxon>Euteleostomi</taxon>
        <taxon>Archelosauria</taxon>
        <taxon>Archosauria</taxon>
        <taxon>Dinosauria</taxon>
        <taxon>Saurischia</taxon>
        <taxon>Theropoda</taxon>
        <taxon>Coelurosauria</taxon>
        <taxon>Aves</taxon>
        <taxon>Neognathae</taxon>
        <taxon>Neoaves</taxon>
        <taxon>Telluraves</taxon>
        <taxon>Australaves</taxon>
        <taxon>Passeriformes</taxon>
        <taxon>Sylvioidea</taxon>
        <taxon>Zosteropidae</taxon>
        <taxon>Zosterops</taxon>
    </lineage>
</organism>
<dbReference type="InterPro" id="IPR011626">
    <property type="entry name" value="Alpha-macroglobulin_TED"/>
</dbReference>
<reference evidence="20" key="1">
    <citation type="submission" date="2019-04" db="EMBL/GenBank/DDBJ databases">
        <title>Genome assembly of Zosterops borbonicus 15179.</title>
        <authorList>
            <person name="Leroy T."/>
            <person name="Anselmetti Y."/>
            <person name="Tilak M.-K."/>
            <person name="Nabholz B."/>
        </authorList>
    </citation>
    <scope>NUCLEOTIDE SEQUENCE</scope>
    <source>
        <strain evidence="20">HGM_15179</strain>
        <tissue evidence="20">Muscle</tissue>
    </source>
</reference>
<dbReference type="InterPro" id="IPR019742">
    <property type="entry name" value="MacrogloblnA2_CS"/>
</dbReference>
<feature type="region of interest" description="Disordered" evidence="17">
    <location>
        <begin position="1821"/>
        <end position="1850"/>
    </location>
</feature>
<dbReference type="SMART" id="SM01361">
    <property type="entry name" value="A2M_recep"/>
    <property type="match status" value="1"/>
</dbReference>
<feature type="region of interest" description="Disordered" evidence="17">
    <location>
        <begin position="2336"/>
        <end position="2398"/>
    </location>
</feature>
<comment type="subcellular location">
    <subcellularLocation>
        <location evidence="1">Nucleus</location>
    </subcellularLocation>
    <subcellularLocation>
        <location evidence="2">Secreted</location>
    </subcellularLocation>
</comment>
<dbReference type="InterPro" id="IPR038603">
    <property type="entry name" value="Znf_FCS_sf"/>
</dbReference>
<name>A0A8K1GIZ7_9PASS</name>
<feature type="compositionally biased region" description="Polar residues" evidence="17">
    <location>
        <begin position="1822"/>
        <end position="1832"/>
    </location>
</feature>
<feature type="domain" description="SAM" evidence="18">
    <location>
        <begin position="2430"/>
        <end position="2494"/>
    </location>
</feature>
<keyword evidence="4" id="KW-0217">Developmental protein</keyword>
<keyword evidence="11" id="KW-0722">Serine protease inhibitor</keyword>
<dbReference type="GO" id="GO:0004867">
    <property type="term" value="F:serine-type endopeptidase inhibitor activity"/>
    <property type="evidence" value="ECO:0007669"/>
    <property type="project" value="UniProtKB-KW"/>
</dbReference>
<dbReference type="FunFam" id="1.50.10.20:FF:000001">
    <property type="entry name" value="CD109 isoform 1"/>
    <property type="match status" value="1"/>
</dbReference>
<dbReference type="InterPro" id="IPR001599">
    <property type="entry name" value="Macroglobln_a2"/>
</dbReference>
<protein>
    <recommendedName>
        <fullName evidence="22">A2ML1 protein</fullName>
    </recommendedName>
</protein>
<dbReference type="InterPro" id="IPR036595">
    <property type="entry name" value="A-macroglobulin_rcpt-bd_sf"/>
</dbReference>
<dbReference type="EMBL" id="SWJQ01000217">
    <property type="protein sequence ID" value="TRZ18609.1"/>
    <property type="molecule type" value="Genomic_DNA"/>
</dbReference>
<gene>
    <name evidence="20" type="ORF">HGM15179_008521</name>
</gene>
<dbReference type="Pfam" id="PF07703">
    <property type="entry name" value="A2M_BRD"/>
    <property type="match status" value="1"/>
</dbReference>
<feature type="region of interest" description="Disordered" evidence="17">
    <location>
        <begin position="1709"/>
        <end position="1740"/>
    </location>
</feature>
<dbReference type="PROSITE" id="PS50105">
    <property type="entry name" value="SAM_DOMAIN"/>
    <property type="match status" value="1"/>
</dbReference>
<dbReference type="Proteomes" id="UP000796761">
    <property type="component" value="Unassembled WGS sequence"/>
</dbReference>
<dbReference type="Pfam" id="PF07677">
    <property type="entry name" value="A2M_recep"/>
    <property type="match status" value="1"/>
</dbReference>
<evidence type="ECO:0000256" key="10">
    <source>
        <dbReference type="ARBA" id="ARBA00022833"/>
    </source>
</evidence>
<evidence type="ECO:0000313" key="20">
    <source>
        <dbReference type="EMBL" id="TRZ18609.1"/>
    </source>
</evidence>
<dbReference type="PANTHER" id="PTHR11412">
    <property type="entry name" value="MACROGLOBULIN / COMPLEMENT"/>
    <property type="match status" value="1"/>
</dbReference>
<evidence type="ECO:0000256" key="3">
    <source>
        <dbReference type="ARBA" id="ARBA00010952"/>
    </source>
</evidence>
<dbReference type="InterPro" id="IPR002890">
    <property type="entry name" value="MG2"/>
</dbReference>
<dbReference type="PROSITE" id="PS51024">
    <property type="entry name" value="ZF_FCS"/>
    <property type="match status" value="1"/>
</dbReference>
<dbReference type="Gene3D" id="2.20.130.20">
    <property type="match status" value="1"/>
</dbReference>
<evidence type="ECO:0000256" key="6">
    <source>
        <dbReference type="ARBA" id="ARBA00022690"/>
    </source>
</evidence>
<dbReference type="FunFam" id="2.60.40.1930:FF:000001">
    <property type="entry name" value="CD109 isoform 3"/>
    <property type="match status" value="1"/>
</dbReference>
<keyword evidence="8" id="KW-0732">Signal</keyword>
<dbReference type="InterPro" id="IPR041555">
    <property type="entry name" value="MG3"/>
</dbReference>
<dbReference type="SMART" id="SM01419">
    <property type="entry name" value="Thiol-ester_cl"/>
    <property type="match status" value="1"/>
</dbReference>
<dbReference type="SUPFAM" id="SSF49410">
    <property type="entry name" value="Alpha-macroglobulin receptor domain"/>
    <property type="match status" value="1"/>
</dbReference>
<evidence type="ECO:0008006" key="22">
    <source>
        <dbReference type="Google" id="ProtNLM"/>
    </source>
</evidence>
<dbReference type="InterPro" id="IPR013761">
    <property type="entry name" value="SAM/pointed_sf"/>
</dbReference>
<dbReference type="InterPro" id="IPR012313">
    <property type="entry name" value="Znf_FCS"/>
</dbReference>
<keyword evidence="14" id="KW-0325">Glycoprotein</keyword>
<feature type="region of interest" description="Disordered" evidence="17">
    <location>
        <begin position="1499"/>
        <end position="1525"/>
    </location>
</feature>
<dbReference type="InterPro" id="IPR001660">
    <property type="entry name" value="SAM"/>
</dbReference>
<evidence type="ECO:0000256" key="1">
    <source>
        <dbReference type="ARBA" id="ARBA00004123"/>
    </source>
</evidence>
<proteinExistence type="inferred from homology"/>
<dbReference type="InterPro" id="IPR040839">
    <property type="entry name" value="MG4"/>
</dbReference>
<feature type="region of interest" description="Disordered" evidence="17">
    <location>
        <begin position="1785"/>
        <end position="1805"/>
    </location>
</feature>
<keyword evidence="10" id="KW-0862">Zinc</keyword>
<feature type="compositionally biased region" description="Polar residues" evidence="17">
    <location>
        <begin position="1981"/>
        <end position="1995"/>
    </location>
</feature>
<evidence type="ECO:0000256" key="11">
    <source>
        <dbReference type="ARBA" id="ARBA00022900"/>
    </source>
</evidence>
<dbReference type="Gene3D" id="2.60.40.690">
    <property type="entry name" value="Alpha-macroglobulin, receptor-binding domain"/>
    <property type="match status" value="1"/>
</dbReference>
<dbReference type="SMART" id="SM01360">
    <property type="entry name" value="A2M"/>
    <property type="match status" value="1"/>
</dbReference>
<dbReference type="Gene3D" id="2.60.40.1930">
    <property type="match status" value="2"/>
</dbReference>
<feature type="region of interest" description="Disordered" evidence="17">
    <location>
        <begin position="1934"/>
        <end position="1996"/>
    </location>
</feature>
<feature type="domain" description="FCS-type" evidence="19">
    <location>
        <begin position="2281"/>
        <end position="2315"/>
    </location>
</feature>
<dbReference type="Pfam" id="PF16616">
    <property type="entry name" value="PHC2_SAM_assoc"/>
    <property type="match status" value="1"/>
</dbReference>
<feature type="region of interest" description="Disordered" evidence="17">
    <location>
        <begin position="2255"/>
        <end position="2276"/>
    </location>
</feature>
<dbReference type="PROSITE" id="PS00477">
    <property type="entry name" value="ALPHA_2_MACROGLOBULIN"/>
    <property type="match status" value="1"/>
</dbReference>
<dbReference type="Pfam" id="PF17791">
    <property type="entry name" value="MG3"/>
    <property type="match status" value="1"/>
</dbReference>
<evidence type="ECO:0000259" key="18">
    <source>
        <dbReference type="PROSITE" id="PS50105"/>
    </source>
</evidence>
<dbReference type="SMART" id="SM01359">
    <property type="entry name" value="A2M_N_2"/>
    <property type="match status" value="1"/>
</dbReference>
<keyword evidence="15" id="KW-0539">Nucleus</keyword>
<dbReference type="Pfam" id="PF00207">
    <property type="entry name" value="A2M"/>
    <property type="match status" value="1"/>
</dbReference>
<dbReference type="GO" id="GO:0005615">
    <property type="term" value="C:extracellular space"/>
    <property type="evidence" value="ECO:0007669"/>
    <property type="project" value="InterPro"/>
</dbReference>
<dbReference type="SUPFAM" id="SSF47769">
    <property type="entry name" value="SAM/Pointed domain"/>
    <property type="match status" value="1"/>
</dbReference>
<dbReference type="OrthoDB" id="9998011at2759"/>
<feature type="region of interest" description="Disordered" evidence="17">
    <location>
        <begin position="2058"/>
        <end position="2084"/>
    </location>
</feature>
<dbReference type="InterPro" id="IPR050473">
    <property type="entry name" value="A2M/Complement_sys"/>
</dbReference>
<dbReference type="Pfam" id="PF07678">
    <property type="entry name" value="TED_complement"/>
    <property type="match status" value="1"/>
</dbReference>